<feature type="transmembrane region" description="Helical" evidence="1">
    <location>
        <begin position="63"/>
        <end position="85"/>
    </location>
</feature>
<keyword evidence="1" id="KW-0472">Membrane</keyword>
<accession>A0A1H8IIN8</accession>
<evidence type="ECO:0000313" key="2">
    <source>
        <dbReference type="EMBL" id="SEN67598.1"/>
    </source>
</evidence>
<feature type="transmembrane region" description="Helical" evidence="1">
    <location>
        <begin position="137"/>
        <end position="154"/>
    </location>
</feature>
<dbReference type="Proteomes" id="UP000199531">
    <property type="component" value="Unassembled WGS sequence"/>
</dbReference>
<dbReference type="Pfam" id="PF09997">
    <property type="entry name" value="DUF2238"/>
    <property type="match status" value="1"/>
</dbReference>
<keyword evidence="3" id="KW-1185">Reference proteome</keyword>
<sequence length="222" mass="24658">MPATSAADSRLPALRLAALALLAILAISGWMAGDKATWLLETLPVMIALPLLAFTHRRYPLTTLLYVLAFLHCLVLIYGGIYTYAETPFGFWLRDWLGTQRNPYDKIGHFMQGFVPAVAAREILLRGNHVRGPRMRFFLVLCVVMAISACYELIEWGVALLSDQAADAFLGTQGDPWDTQSDMGFALLGGLCALLLLPRLHDRQLQRLPVASRIPTPQPARR</sequence>
<keyword evidence="1" id="KW-0812">Transmembrane</keyword>
<dbReference type="PIRSF" id="PIRSF020606">
    <property type="entry name" value="UCP020606"/>
    <property type="match status" value="1"/>
</dbReference>
<reference evidence="2 3" key="1">
    <citation type="submission" date="2016-10" db="EMBL/GenBank/DDBJ databases">
        <authorList>
            <person name="de Groot N.N."/>
        </authorList>
    </citation>
    <scope>NUCLEOTIDE SEQUENCE [LARGE SCALE GENOMIC DNA]</scope>
    <source>
        <strain evidence="2 3">DSM 15123</strain>
    </source>
</reference>
<protein>
    <submittedName>
        <fullName evidence="2">Putative membrane protein</fullName>
    </submittedName>
</protein>
<evidence type="ECO:0000256" key="1">
    <source>
        <dbReference type="SAM" id="Phobius"/>
    </source>
</evidence>
<feature type="transmembrane region" description="Helical" evidence="1">
    <location>
        <begin position="183"/>
        <end position="200"/>
    </location>
</feature>
<dbReference type="InterPro" id="IPR014509">
    <property type="entry name" value="YjdF-like"/>
</dbReference>
<keyword evidence="1" id="KW-1133">Transmembrane helix</keyword>
<feature type="transmembrane region" description="Helical" evidence="1">
    <location>
        <begin position="12"/>
        <end position="32"/>
    </location>
</feature>
<dbReference type="OrthoDB" id="9786473at2"/>
<dbReference type="EMBL" id="FOCW01000004">
    <property type="protein sequence ID" value="SEN67598.1"/>
    <property type="molecule type" value="Genomic_DNA"/>
</dbReference>
<dbReference type="AlphaFoldDB" id="A0A1H8IIN8"/>
<gene>
    <name evidence="2" type="ORF">SAMN02745977_01756</name>
</gene>
<evidence type="ECO:0000313" key="3">
    <source>
        <dbReference type="Proteomes" id="UP000199531"/>
    </source>
</evidence>
<feature type="transmembrane region" description="Helical" evidence="1">
    <location>
        <begin position="107"/>
        <end position="125"/>
    </location>
</feature>
<dbReference type="RefSeq" id="WP_091816954.1">
    <property type="nucleotide sequence ID" value="NZ_FOCW01000004.1"/>
</dbReference>
<name>A0A1H8IIN8_9BURK</name>
<feature type="transmembrane region" description="Helical" evidence="1">
    <location>
        <begin position="38"/>
        <end position="56"/>
    </location>
</feature>
<organism evidence="2 3">
    <name type="scientific">Brachymonas denitrificans DSM 15123</name>
    <dbReference type="NCBI Taxonomy" id="1121117"/>
    <lineage>
        <taxon>Bacteria</taxon>
        <taxon>Pseudomonadati</taxon>
        <taxon>Pseudomonadota</taxon>
        <taxon>Betaproteobacteria</taxon>
        <taxon>Burkholderiales</taxon>
        <taxon>Comamonadaceae</taxon>
        <taxon>Brachymonas</taxon>
    </lineage>
</organism>
<dbReference type="InterPro" id="IPR058534">
    <property type="entry name" value="YjdF"/>
</dbReference>
<proteinExistence type="predicted"/>
<dbReference type="STRING" id="1121117.SAMN02745977_01756"/>